<dbReference type="EMBL" id="WJXA01000008">
    <property type="protein sequence ID" value="KAF7135274.1"/>
    <property type="molecule type" value="Genomic_DNA"/>
</dbReference>
<keyword evidence="5" id="KW-0472">Membrane</keyword>
<gene>
    <name evidence="10" type="ORF">RHSIM_Rhsim08G0147500</name>
</gene>
<dbReference type="OrthoDB" id="1720052at2759"/>
<dbReference type="SUPFAM" id="SSF50685">
    <property type="entry name" value="Barwin-like endoglucanases"/>
    <property type="match status" value="1"/>
</dbReference>
<dbReference type="GO" id="GO:0009653">
    <property type="term" value="P:anatomical structure morphogenesis"/>
    <property type="evidence" value="ECO:0007669"/>
    <property type="project" value="UniProtKB-ARBA"/>
</dbReference>
<dbReference type="InterPro" id="IPR009009">
    <property type="entry name" value="RlpA-like_DPBB"/>
</dbReference>
<dbReference type="InterPro" id="IPR007117">
    <property type="entry name" value="Expansin_CBD"/>
</dbReference>
<keyword evidence="6 7" id="KW-0961">Cell wall biogenesis/degradation</keyword>
<keyword evidence="11" id="KW-1185">Reference proteome</keyword>
<evidence type="ECO:0000259" key="9">
    <source>
        <dbReference type="PROSITE" id="PS50843"/>
    </source>
</evidence>
<keyword evidence="3 7" id="KW-0964">Secreted</keyword>
<name>A0A834GHJ4_RHOSS</name>
<evidence type="ECO:0000256" key="5">
    <source>
        <dbReference type="ARBA" id="ARBA00023136"/>
    </source>
</evidence>
<evidence type="ECO:0000256" key="6">
    <source>
        <dbReference type="ARBA" id="ARBA00023316"/>
    </source>
</evidence>
<comment type="subcellular location">
    <subcellularLocation>
        <location evidence="7">Secreted</location>
        <location evidence="7">Cell wall</location>
    </subcellularLocation>
    <subcellularLocation>
        <location evidence="7">Membrane</location>
        <topology evidence="7">Peripheral membrane protein</topology>
    </subcellularLocation>
</comment>
<feature type="domain" description="Expansin-like CBD" evidence="9">
    <location>
        <begin position="39"/>
        <end position="91"/>
    </location>
</feature>
<dbReference type="Pfam" id="PF03330">
    <property type="entry name" value="DPBB_1"/>
    <property type="match status" value="1"/>
</dbReference>
<dbReference type="InterPro" id="IPR002963">
    <property type="entry name" value="Expansin"/>
</dbReference>
<reference evidence="10" key="1">
    <citation type="submission" date="2019-11" db="EMBL/GenBank/DDBJ databases">
        <authorList>
            <person name="Liu Y."/>
            <person name="Hou J."/>
            <person name="Li T.-Q."/>
            <person name="Guan C.-H."/>
            <person name="Wu X."/>
            <person name="Wu H.-Z."/>
            <person name="Ling F."/>
            <person name="Zhang R."/>
            <person name="Shi X.-G."/>
            <person name="Ren J.-P."/>
            <person name="Chen E.-F."/>
            <person name="Sun J.-M."/>
        </authorList>
    </citation>
    <scope>NUCLEOTIDE SEQUENCE</scope>
    <source>
        <strain evidence="10">Adult_tree_wgs_1</strain>
        <tissue evidence="10">Leaves</tissue>
    </source>
</reference>
<evidence type="ECO:0000256" key="1">
    <source>
        <dbReference type="ARBA" id="ARBA00005392"/>
    </source>
</evidence>
<evidence type="ECO:0000313" key="11">
    <source>
        <dbReference type="Proteomes" id="UP000626092"/>
    </source>
</evidence>
<dbReference type="GO" id="GO:0009664">
    <property type="term" value="P:plant-type cell wall organization"/>
    <property type="evidence" value="ECO:0007669"/>
    <property type="project" value="InterPro"/>
</dbReference>
<proteinExistence type="inferred from homology"/>
<sequence>MFLQIAYYKAGVVPVSYRRIPCVKQGGMRFYMSPSGNPNFILVLIYNVGGVGDVVTVRVKGSRTGWIPMQRNWGQNWFTSTQLKGEALSFQWVVGWEPTRATFYRGPNGEETLQGACGYGDTIKQGYGLQTEALSTALFNNGAACGACFEIYCVNDLQWCKKPAVSIKITATNFCPPNYSKTIDVWCNPPQKHIDLTLPMFLRIAYYKAGVVPELATSLPCREGEGIEEDELDSHAEELGAELVYVDAFERAGAVVSGDH</sequence>
<comment type="function">
    <text evidence="7">Causes loosening and extension of plant cell walls by disrupting non-covalent bonding between cellulose microfibrils and matrix glucans. No enzymatic activity has been found.</text>
</comment>
<dbReference type="Proteomes" id="UP000626092">
    <property type="component" value="Unassembled WGS sequence"/>
</dbReference>
<comment type="caution">
    <text evidence="10">The sequence shown here is derived from an EMBL/GenBank/DDBJ whole genome shotgun (WGS) entry which is preliminary data.</text>
</comment>
<dbReference type="GO" id="GO:0016020">
    <property type="term" value="C:membrane"/>
    <property type="evidence" value="ECO:0007669"/>
    <property type="project" value="UniProtKB-SubCell"/>
</dbReference>
<dbReference type="Gene3D" id="2.60.40.760">
    <property type="entry name" value="Expansin, cellulose-binding-like domain"/>
    <property type="match status" value="1"/>
</dbReference>
<keyword evidence="4" id="KW-0732">Signal</keyword>
<evidence type="ECO:0000313" key="10">
    <source>
        <dbReference type="EMBL" id="KAF7135274.1"/>
    </source>
</evidence>
<evidence type="ECO:0000256" key="4">
    <source>
        <dbReference type="ARBA" id="ARBA00022729"/>
    </source>
</evidence>
<dbReference type="InterPro" id="IPR007118">
    <property type="entry name" value="Expan_Lol_pI"/>
</dbReference>
<keyword evidence="2 7" id="KW-0134">Cell wall</keyword>
<dbReference type="AlphaFoldDB" id="A0A834GHJ4"/>
<dbReference type="PROSITE" id="PS50843">
    <property type="entry name" value="EXPANSIN_CBD"/>
    <property type="match status" value="1"/>
</dbReference>
<evidence type="ECO:0000256" key="7">
    <source>
        <dbReference type="RuleBase" id="RU365023"/>
    </source>
</evidence>
<evidence type="ECO:0000256" key="2">
    <source>
        <dbReference type="ARBA" id="ARBA00022512"/>
    </source>
</evidence>
<comment type="similarity">
    <text evidence="1 7">Belongs to the expansin family. Expansin A subfamily.</text>
</comment>
<dbReference type="InterPro" id="IPR036749">
    <property type="entry name" value="Expansin_CBD_sf"/>
</dbReference>
<dbReference type="PRINTS" id="PR01225">
    <property type="entry name" value="EXPANSNFAMLY"/>
</dbReference>
<dbReference type="SUPFAM" id="SSF49590">
    <property type="entry name" value="PHL pollen allergen"/>
    <property type="match status" value="1"/>
</dbReference>
<accession>A0A834GHJ4</accession>
<dbReference type="InterPro" id="IPR007112">
    <property type="entry name" value="Expansin/allergen_DPBB_dom"/>
</dbReference>
<dbReference type="PRINTS" id="PR01226">
    <property type="entry name" value="EXPANSIN"/>
</dbReference>
<feature type="domain" description="Expansin-like EG45" evidence="8">
    <location>
        <begin position="114"/>
        <end position="226"/>
    </location>
</feature>
<dbReference type="Pfam" id="PF01357">
    <property type="entry name" value="Expansin_C"/>
    <property type="match status" value="1"/>
</dbReference>
<evidence type="ECO:0000256" key="3">
    <source>
        <dbReference type="ARBA" id="ARBA00022525"/>
    </source>
</evidence>
<dbReference type="CDD" id="cd22274">
    <property type="entry name" value="DPBB_EXPA_N"/>
    <property type="match status" value="1"/>
</dbReference>
<dbReference type="GO" id="GO:0005576">
    <property type="term" value="C:extracellular region"/>
    <property type="evidence" value="ECO:0007669"/>
    <property type="project" value="InterPro"/>
</dbReference>
<dbReference type="PROSITE" id="PS50842">
    <property type="entry name" value="EXPANSIN_EG45"/>
    <property type="match status" value="1"/>
</dbReference>
<evidence type="ECO:0000259" key="8">
    <source>
        <dbReference type="PROSITE" id="PS50842"/>
    </source>
</evidence>
<dbReference type="SMART" id="SM00837">
    <property type="entry name" value="DPBB_1"/>
    <property type="match status" value="1"/>
</dbReference>
<dbReference type="Gene3D" id="2.40.40.10">
    <property type="entry name" value="RlpA-like domain"/>
    <property type="match status" value="1"/>
</dbReference>
<organism evidence="10 11">
    <name type="scientific">Rhododendron simsii</name>
    <name type="common">Sims's rhododendron</name>
    <dbReference type="NCBI Taxonomy" id="118357"/>
    <lineage>
        <taxon>Eukaryota</taxon>
        <taxon>Viridiplantae</taxon>
        <taxon>Streptophyta</taxon>
        <taxon>Embryophyta</taxon>
        <taxon>Tracheophyta</taxon>
        <taxon>Spermatophyta</taxon>
        <taxon>Magnoliopsida</taxon>
        <taxon>eudicotyledons</taxon>
        <taxon>Gunneridae</taxon>
        <taxon>Pentapetalae</taxon>
        <taxon>asterids</taxon>
        <taxon>Ericales</taxon>
        <taxon>Ericaceae</taxon>
        <taxon>Ericoideae</taxon>
        <taxon>Rhodoreae</taxon>
        <taxon>Rhododendron</taxon>
    </lineage>
</organism>
<dbReference type="InterPro" id="IPR036908">
    <property type="entry name" value="RlpA-like_sf"/>
</dbReference>
<dbReference type="PANTHER" id="PTHR31867">
    <property type="entry name" value="EXPANSIN-A15"/>
    <property type="match status" value="1"/>
</dbReference>
<protein>
    <recommendedName>
        <fullName evidence="7">Expansin</fullName>
    </recommendedName>
</protein>